<dbReference type="PROSITE" id="PS01124">
    <property type="entry name" value="HTH_ARAC_FAMILY_2"/>
    <property type="match status" value="1"/>
</dbReference>
<dbReference type="PANTHER" id="PTHR46796">
    <property type="entry name" value="HTH-TYPE TRANSCRIPTIONAL ACTIVATOR RHAS-RELATED"/>
    <property type="match status" value="1"/>
</dbReference>
<dbReference type="InterPro" id="IPR018062">
    <property type="entry name" value="HTH_AraC-typ_CS"/>
</dbReference>
<dbReference type="PROSITE" id="PS00041">
    <property type="entry name" value="HTH_ARAC_FAMILY_1"/>
    <property type="match status" value="1"/>
</dbReference>
<reference evidence="6" key="1">
    <citation type="journal article" date="2019" name="Int. J. Syst. Evol. Microbiol.">
        <title>The Global Catalogue of Microorganisms (GCM) 10K type strain sequencing project: providing services to taxonomists for standard genome sequencing and annotation.</title>
        <authorList>
            <consortium name="The Broad Institute Genomics Platform"/>
            <consortium name="The Broad Institute Genome Sequencing Center for Infectious Disease"/>
            <person name="Wu L."/>
            <person name="Ma J."/>
        </authorList>
    </citation>
    <scope>NUCLEOTIDE SEQUENCE [LARGE SCALE GENOMIC DNA]</scope>
    <source>
        <strain evidence="6">CCUG 57942</strain>
    </source>
</reference>
<name>A0ABW4ZBD1_9BACT</name>
<dbReference type="RefSeq" id="WP_377087210.1">
    <property type="nucleotide sequence ID" value="NZ_JBHSJL010000014.1"/>
</dbReference>
<evidence type="ECO:0000256" key="2">
    <source>
        <dbReference type="ARBA" id="ARBA00023125"/>
    </source>
</evidence>
<organism evidence="5 6">
    <name type="scientific">Rubritalea tangerina</name>
    <dbReference type="NCBI Taxonomy" id="430798"/>
    <lineage>
        <taxon>Bacteria</taxon>
        <taxon>Pseudomonadati</taxon>
        <taxon>Verrucomicrobiota</taxon>
        <taxon>Verrucomicrobiia</taxon>
        <taxon>Verrucomicrobiales</taxon>
        <taxon>Rubritaleaceae</taxon>
        <taxon>Rubritalea</taxon>
    </lineage>
</organism>
<dbReference type="InterPro" id="IPR000014">
    <property type="entry name" value="PAS"/>
</dbReference>
<dbReference type="Pfam" id="PF12833">
    <property type="entry name" value="HTH_18"/>
    <property type="match status" value="1"/>
</dbReference>
<gene>
    <name evidence="5" type="ORF">ACFSW8_08490</name>
</gene>
<evidence type="ECO:0000256" key="3">
    <source>
        <dbReference type="ARBA" id="ARBA00023163"/>
    </source>
</evidence>
<protein>
    <submittedName>
        <fullName evidence="5">Helix-turn-helix domain-containing protein</fullName>
    </submittedName>
</protein>
<dbReference type="InterPro" id="IPR035965">
    <property type="entry name" value="PAS-like_dom_sf"/>
</dbReference>
<dbReference type="PANTHER" id="PTHR46796:SF13">
    <property type="entry name" value="HTH-TYPE TRANSCRIPTIONAL ACTIVATOR RHAS"/>
    <property type="match status" value="1"/>
</dbReference>
<keyword evidence="3" id="KW-0804">Transcription</keyword>
<evidence type="ECO:0000313" key="5">
    <source>
        <dbReference type="EMBL" id="MFD2158932.1"/>
    </source>
</evidence>
<keyword evidence="2" id="KW-0238">DNA-binding</keyword>
<dbReference type="InterPro" id="IPR050204">
    <property type="entry name" value="AraC_XylS_family_regulators"/>
</dbReference>
<dbReference type="Gene3D" id="3.30.450.20">
    <property type="entry name" value="PAS domain"/>
    <property type="match status" value="1"/>
</dbReference>
<proteinExistence type="predicted"/>
<comment type="caution">
    <text evidence="5">The sequence shown here is derived from an EMBL/GenBank/DDBJ whole genome shotgun (WGS) entry which is preliminary data.</text>
</comment>
<keyword evidence="1" id="KW-0805">Transcription regulation</keyword>
<dbReference type="InterPro" id="IPR009057">
    <property type="entry name" value="Homeodomain-like_sf"/>
</dbReference>
<feature type="domain" description="HTH araC/xylS-type" evidence="4">
    <location>
        <begin position="142"/>
        <end position="240"/>
    </location>
</feature>
<dbReference type="InterPro" id="IPR020449">
    <property type="entry name" value="Tscrpt_reg_AraC-type_HTH"/>
</dbReference>
<evidence type="ECO:0000256" key="1">
    <source>
        <dbReference type="ARBA" id="ARBA00023015"/>
    </source>
</evidence>
<keyword evidence="6" id="KW-1185">Reference proteome</keyword>
<dbReference type="CDD" id="cd00130">
    <property type="entry name" value="PAS"/>
    <property type="match status" value="1"/>
</dbReference>
<dbReference type="SMART" id="SM00342">
    <property type="entry name" value="HTH_ARAC"/>
    <property type="match status" value="1"/>
</dbReference>
<dbReference type="Proteomes" id="UP001597389">
    <property type="component" value="Unassembled WGS sequence"/>
</dbReference>
<accession>A0ABW4ZBD1</accession>
<dbReference type="Gene3D" id="1.10.10.60">
    <property type="entry name" value="Homeodomain-like"/>
    <property type="match status" value="2"/>
</dbReference>
<dbReference type="InterPro" id="IPR018060">
    <property type="entry name" value="HTH_AraC"/>
</dbReference>
<evidence type="ECO:0000313" key="6">
    <source>
        <dbReference type="Proteomes" id="UP001597389"/>
    </source>
</evidence>
<sequence>MHDDAFFQKYDLGGVMCEVFDDLPGFLYFVKDCDLRLVAINRRLAEKIAVVDKQSIIGMTDYDYLPSHMADAYKEDDLWVLETGKSIRGKVELVTSGKGLVDWSRTTKTPLRDAKGEIVGIIGVTRPFERGVSGREAKEVLGAALQLMHDSFHENVPISRLAKVSHLSVSSFVRRFKKHFDMTPKEYMRHLRVQEACHMLVQTTKTLAEIGADCGYSDQSHFSREFSRVMKESPKQYRGRF</sequence>
<evidence type="ECO:0000259" key="4">
    <source>
        <dbReference type="PROSITE" id="PS01124"/>
    </source>
</evidence>
<dbReference type="InterPro" id="IPR013656">
    <property type="entry name" value="PAS_4"/>
</dbReference>
<dbReference type="Pfam" id="PF08448">
    <property type="entry name" value="PAS_4"/>
    <property type="match status" value="1"/>
</dbReference>
<dbReference type="SUPFAM" id="SSF55785">
    <property type="entry name" value="PYP-like sensor domain (PAS domain)"/>
    <property type="match status" value="1"/>
</dbReference>
<dbReference type="SUPFAM" id="SSF46689">
    <property type="entry name" value="Homeodomain-like"/>
    <property type="match status" value="2"/>
</dbReference>
<dbReference type="EMBL" id="JBHUJB010000035">
    <property type="protein sequence ID" value="MFD2158932.1"/>
    <property type="molecule type" value="Genomic_DNA"/>
</dbReference>
<dbReference type="PRINTS" id="PR00032">
    <property type="entry name" value="HTHARAC"/>
</dbReference>